<dbReference type="Pfam" id="PF12770">
    <property type="entry name" value="CHAT"/>
    <property type="match status" value="1"/>
</dbReference>
<evidence type="ECO:0000259" key="3">
    <source>
        <dbReference type="PROSITE" id="PS51123"/>
    </source>
</evidence>
<proteinExistence type="predicted"/>
<feature type="compositionally biased region" description="Acidic residues" evidence="2">
    <location>
        <begin position="466"/>
        <end position="475"/>
    </location>
</feature>
<accession>A0ABX8ZEW3</accession>
<reference evidence="4 5" key="1">
    <citation type="submission" date="2021-08" db="EMBL/GenBank/DDBJ databases">
        <title>Comparative Genomics Analysis of the Genus Qipengyuania Reveals Extensive Genetic Diversity and Metabolic Versatility, Including the Description of Fifteen Novel Species.</title>
        <authorList>
            <person name="Liu Y."/>
        </authorList>
    </citation>
    <scope>NUCLEOTIDE SEQUENCE [LARGE SCALE GENOMIC DNA]</scope>
    <source>
        <strain evidence="4 5">1XM2-8</strain>
    </source>
</reference>
<sequence length="879" mass="93372">MSKKRWNIAFVPFGDGEYDVTVRRSGAVHRFRTRLPPDISDLWEASDQTAGTTRSFRSNAAELTPEARFFQAGNLPTLKDIGERVLESVFDLNNSAEGPKILGALEDRIADNDGVEIEIDLSQASELSGVPWEALYLKSHDRFLAIGTTSNIVRKLDAQSELPPPASKPIRILVAAANPWRDLETDVELGNISKRIDNLVAAKDGEFEIRSLPAVNREDFRQTLSEWQPHVIHYIGHSGFKDGAGYLAFETGEEGVGDKLSAETLRNMLLNYRPWLVVLNSCQSGQTSADEPMAGVAQNLLQRLNVPFVVGMQQPVSDDAAINFSQEFYTALIRGETIASAVTLGRCAIASDDDERTQVELITPALYTSGETDRIAFVESQAAPAVAGAGEAEAQEGGLLKRKGIQRGLIGASIVGIIGTVSATSDDLLNIFRNFNEAREIASGASNGSEPTANGANNPVAQAAEPVDEAADSLAEETPQVTTPVNQSPREVLANVAPRNRDVPPEIQRPVSASPPPAPPPPRTAGTLIGEGVIGGGILAGPRIVSQEPATRDGVNGFILTYEDGTSRFFSDQGAVVIGGDNDAPTRVASRSYTYSAGDPSQAYPAGGGGGYAGQPQIIGGGGGFASQPYTVGGVTTTNTKYYVSDAAREADTAVPEPAYTPVTDELPAPVPCAKVLFETNFGFDETAVPDAARSAYTEARQLSDDCAGISAVTFVGYTDTAGASDYNERLSLERARSVADDFQVHSGGYLGPVQLVGMGESAPLIPTADGMVEEANRRVEVILEPYCYDYPADLSITDASAVGALEGYEYQGQGPVTISHSVSQEGSTLDLQEFSRDLADNLGIPYGSIATYDLGDKCLAPGETSRIDIDGIIPKAER</sequence>
<evidence type="ECO:0000313" key="5">
    <source>
        <dbReference type="Proteomes" id="UP000824280"/>
    </source>
</evidence>
<feature type="domain" description="OmpA-like" evidence="3">
    <location>
        <begin position="669"/>
        <end position="788"/>
    </location>
</feature>
<feature type="compositionally biased region" description="Pro residues" evidence="2">
    <location>
        <begin position="513"/>
        <end position="523"/>
    </location>
</feature>
<dbReference type="Gene3D" id="3.30.1330.60">
    <property type="entry name" value="OmpA-like domain"/>
    <property type="match status" value="1"/>
</dbReference>
<feature type="region of interest" description="Disordered" evidence="2">
    <location>
        <begin position="466"/>
        <end position="523"/>
    </location>
</feature>
<dbReference type="InterPro" id="IPR036737">
    <property type="entry name" value="OmpA-like_sf"/>
</dbReference>
<evidence type="ECO:0000256" key="1">
    <source>
        <dbReference type="PROSITE-ProRule" id="PRU00473"/>
    </source>
</evidence>
<dbReference type="PROSITE" id="PS51123">
    <property type="entry name" value="OMPA_2"/>
    <property type="match status" value="1"/>
</dbReference>
<dbReference type="InterPro" id="IPR006665">
    <property type="entry name" value="OmpA-like"/>
</dbReference>
<feature type="compositionally biased region" description="Polar residues" evidence="2">
    <location>
        <begin position="479"/>
        <end position="489"/>
    </location>
</feature>
<keyword evidence="1" id="KW-0472">Membrane</keyword>
<name>A0ABX8ZEW3_9SPHN</name>
<dbReference type="Pfam" id="PF00691">
    <property type="entry name" value="OmpA"/>
    <property type="match status" value="1"/>
</dbReference>
<evidence type="ECO:0000256" key="2">
    <source>
        <dbReference type="SAM" id="MobiDB-lite"/>
    </source>
</evidence>
<evidence type="ECO:0000313" key="4">
    <source>
        <dbReference type="EMBL" id="QZD87557.1"/>
    </source>
</evidence>
<dbReference type="InterPro" id="IPR024983">
    <property type="entry name" value="CHAT_dom"/>
</dbReference>
<dbReference type="Proteomes" id="UP000824280">
    <property type="component" value="Chromosome"/>
</dbReference>
<protein>
    <submittedName>
        <fullName evidence="4">CHAT domain-containing protein</fullName>
    </submittedName>
</protein>
<dbReference type="RefSeq" id="WP_221423095.1">
    <property type="nucleotide sequence ID" value="NZ_CP081297.1"/>
</dbReference>
<dbReference type="EMBL" id="CP081297">
    <property type="protein sequence ID" value="QZD87557.1"/>
    <property type="molecule type" value="Genomic_DNA"/>
</dbReference>
<keyword evidence="5" id="KW-1185">Reference proteome</keyword>
<gene>
    <name evidence="4" type="ORF">K3166_02270</name>
</gene>
<dbReference type="SUPFAM" id="SSF103088">
    <property type="entry name" value="OmpA-like"/>
    <property type="match status" value="1"/>
</dbReference>
<organism evidence="4 5">
    <name type="scientific">Qipengyuania psychrotolerans</name>
    <dbReference type="NCBI Taxonomy" id="2867238"/>
    <lineage>
        <taxon>Bacteria</taxon>
        <taxon>Pseudomonadati</taxon>
        <taxon>Pseudomonadota</taxon>
        <taxon>Alphaproteobacteria</taxon>
        <taxon>Sphingomonadales</taxon>
        <taxon>Erythrobacteraceae</taxon>
        <taxon>Qipengyuania</taxon>
    </lineage>
</organism>